<dbReference type="GO" id="GO:0005737">
    <property type="term" value="C:cytoplasm"/>
    <property type="evidence" value="ECO:0007669"/>
    <property type="project" value="TreeGrafter"/>
</dbReference>
<evidence type="ECO:0000313" key="3">
    <source>
        <dbReference type="Proteomes" id="UP000263268"/>
    </source>
</evidence>
<dbReference type="PANTHER" id="PTHR12835">
    <property type="entry name" value="BIOTIN PROTEIN LIGASE"/>
    <property type="match status" value="1"/>
</dbReference>
<evidence type="ECO:0000313" key="2">
    <source>
        <dbReference type="EMBL" id="HCY82138.1"/>
    </source>
</evidence>
<comment type="caution">
    <text evidence="2">The sequence shown here is derived from an EMBL/GenBank/DDBJ whole genome shotgun (WGS) entry which is preliminary data.</text>
</comment>
<dbReference type="CDD" id="cd16442">
    <property type="entry name" value="BPL"/>
    <property type="match status" value="1"/>
</dbReference>
<evidence type="ECO:0000256" key="1">
    <source>
        <dbReference type="ARBA" id="ARBA00022598"/>
    </source>
</evidence>
<dbReference type="SUPFAM" id="SSF55681">
    <property type="entry name" value="Class II aaRS and biotin synthetases"/>
    <property type="match status" value="1"/>
</dbReference>
<dbReference type="GO" id="GO:0004077">
    <property type="term" value="F:biotin--[biotin carboxyl-carrier protein] ligase activity"/>
    <property type="evidence" value="ECO:0007669"/>
    <property type="project" value="InterPro"/>
</dbReference>
<accession>A0A3C0F4E8</accession>
<dbReference type="Gene3D" id="3.30.930.10">
    <property type="entry name" value="Bira Bifunctional Protein, Domain 2"/>
    <property type="match status" value="1"/>
</dbReference>
<organism evidence="2 3">
    <name type="scientific">Xanthomarina gelatinilytica</name>
    <dbReference type="NCBI Taxonomy" id="1137281"/>
    <lineage>
        <taxon>Bacteria</taxon>
        <taxon>Pseudomonadati</taxon>
        <taxon>Bacteroidota</taxon>
        <taxon>Flavobacteriia</taxon>
        <taxon>Flavobacteriales</taxon>
        <taxon>Flavobacteriaceae</taxon>
        <taxon>Xanthomarina</taxon>
    </lineage>
</organism>
<dbReference type="InterPro" id="IPR004408">
    <property type="entry name" value="Biotin_CoA_COase_ligase"/>
</dbReference>
<dbReference type="Proteomes" id="UP000263268">
    <property type="component" value="Unassembled WGS sequence"/>
</dbReference>
<dbReference type="RefSeq" id="WP_286852813.1">
    <property type="nucleotide sequence ID" value="NZ_JBLWVC010000047.1"/>
</dbReference>
<reference evidence="2 3" key="1">
    <citation type="journal article" date="2018" name="Nat. Biotechnol.">
        <title>A standardized bacterial taxonomy based on genome phylogeny substantially revises the tree of life.</title>
        <authorList>
            <person name="Parks D.H."/>
            <person name="Chuvochina M."/>
            <person name="Waite D.W."/>
            <person name="Rinke C."/>
            <person name="Skarshewski A."/>
            <person name="Chaumeil P.A."/>
            <person name="Hugenholtz P."/>
        </authorList>
    </citation>
    <scope>NUCLEOTIDE SEQUENCE [LARGE SCALE GENOMIC DNA]</scope>
    <source>
        <strain evidence="2">UBA10227</strain>
    </source>
</reference>
<protein>
    <submittedName>
        <fullName evidence="2">Biotin--[acetyl-CoA-carboxylase] ligase</fullName>
    </submittedName>
</protein>
<gene>
    <name evidence="2" type="ORF">DHV22_11305</name>
</gene>
<dbReference type="PROSITE" id="PS51733">
    <property type="entry name" value="BPL_LPL_CATALYTIC"/>
    <property type="match status" value="1"/>
</dbReference>
<dbReference type="NCBIfam" id="TIGR00121">
    <property type="entry name" value="birA_ligase"/>
    <property type="match status" value="1"/>
</dbReference>
<dbReference type="AlphaFoldDB" id="A0A3C0F4E8"/>
<dbReference type="InterPro" id="IPR004143">
    <property type="entry name" value="BPL_LPL_catalytic"/>
</dbReference>
<dbReference type="PANTHER" id="PTHR12835:SF5">
    <property type="entry name" value="BIOTIN--PROTEIN LIGASE"/>
    <property type="match status" value="1"/>
</dbReference>
<name>A0A3C0F4E8_9FLAO</name>
<dbReference type="InterPro" id="IPR045864">
    <property type="entry name" value="aa-tRNA-synth_II/BPL/LPL"/>
</dbReference>
<dbReference type="EMBL" id="DPRK01000183">
    <property type="protein sequence ID" value="HCY82138.1"/>
    <property type="molecule type" value="Genomic_DNA"/>
</dbReference>
<dbReference type="STRING" id="1137281.D778_01047"/>
<dbReference type="Pfam" id="PF03099">
    <property type="entry name" value="BPL_LplA_LipB"/>
    <property type="match status" value="1"/>
</dbReference>
<sequence>MRIIKLNAIDSTNSYLKQLSMEEALVDNTIVVANYQTQGRGQMGTVWQSEGSKNLMFSVLKDVSWLHADKGFYISMVTALSIIKALERFSIPKLRIKWPNDILSENMKVCGILIENVIKQNQLNSTIIGIGLNVNQTGFSNLPKASSLRLISGQVFVLDELMLEIVAQLTEYVDALKAGKYQEIKHAYEKLLFRKDKPSTFKDAEGSMFSGFIKSVSNSGNLQVLLEDDVVKEFDLKEISLLY</sequence>
<proteinExistence type="predicted"/>
<keyword evidence="1 2" id="KW-0436">Ligase</keyword>